<gene>
    <name evidence="2" type="ORF">AAG570_000483</name>
</gene>
<feature type="region of interest" description="Disordered" evidence="1">
    <location>
        <begin position="967"/>
        <end position="1049"/>
    </location>
</feature>
<keyword evidence="3" id="KW-1185">Reference proteome</keyword>
<protein>
    <submittedName>
        <fullName evidence="2">Uncharacterized protein</fullName>
    </submittedName>
</protein>
<comment type="caution">
    <text evidence="2">The sequence shown here is derived from an EMBL/GenBank/DDBJ whole genome shotgun (WGS) entry which is preliminary data.</text>
</comment>
<feature type="region of interest" description="Disordered" evidence="1">
    <location>
        <begin position="40"/>
        <end position="120"/>
    </location>
</feature>
<feature type="region of interest" description="Disordered" evidence="1">
    <location>
        <begin position="165"/>
        <end position="267"/>
    </location>
</feature>
<feature type="region of interest" description="Disordered" evidence="1">
    <location>
        <begin position="1189"/>
        <end position="1214"/>
    </location>
</feature>
<feature type="compositionally biased region" description="Polar residues" evidence="1">
    <location>
        <begin position="902"/>
        <end position="912"/>
    </location>
</feature>
<feature type="compositionally biased region" description="Acidic residues" evidence="1">
    <location>
        <begin position="213"/>
        <end position="238"/>
    </location>
</feature>
<reference evidence="2 3" key="1">
    <citation type="submission" date="2024-07" db="EMBL/GenBank/DDBJ databases">
        <title>Chromosome-level genome assembly of the water stick insect Ranatra chinensis (Heteroptera: Nepidae).</title>
        <authorList>
            <person name="Liu X."/>
        </authorList>
    </citation>
    <scope>NUCLEOTIDE SEQUENCE [LARGE SCALE GENOMIC DNA]</scope>
    <source>
        <strain evidence="2">Cailab_2021Rc</strain>
        <tissue evidence="2">Muscle</tissue>
    </source>
</reference>
<dbReference type="EMBL" id="JBFDAA010000001">
    <property type="protein sequence ID" value="KAL1140553.1"/>
    <property type="molecule type" value="Genomic_DNA"/>
</dbReference>
<feature type="compositionally biased region" description="Basic and acidic residues" evidence="1">
    <location>
        <begin position="913"/>
        <end position="931"/>
    </location>
</feature>
<organism evidence="2 3">
    <name type="scientific">Ranatra chinensis</name>
    <dbReference type="NCBI Taxonomy" id="642074"/>
    <lineage>
        <taxon>Eukaryota</taxon>
        <taxon>Metazoa</taxon>
        <taxon>Ecdysozoa</taxon>
        <taxon>Arthropoda</taxon>
        <taxon>Hexapoda</taxon>
        <taxon>Insecta</taxon>
        <taxon>Pterygota</taxon>
        <taxon>Neoptera</taxon>
        <taxon>Paraneoptera</taxon>
        <taxon>Hemiptera</taxon>
        <taxon>Heteroptera</taxon>
        <taxon>Panheteroptera</taxon>
        <taxon>Nepomorpha</taxon>
        <taxon>Nepidae</taxon>
        <taxon>Ranatrinae</taxon>
        <taxon>Ranatra</taxon>
    </lineage>
</organism>
<feature type="compositionally biased region" description="Basic residues" evidence="1">
    <location>
        <begin position="67"/>
        <end position="84"/>
    </location>
</feature>
<feature type="compositionally biased region" description="Basic and acidic residues" evidence="1">
    <location>
        <begin position="1035"/>
        <end position="1046"/>
    </location>
</feature>
<feature type="compositionally biased region" description="Basic and acidic residues" evidence="1">
    <location>
        <begin position="181"/>
        <end position="192"/>
    </location>
</feature>
<feature type="compositionally biased region" description="Low complexity" evidence="1">
    <location>
        <begin position="977"/>
        <end position="997"/>
    </location>
</feature>
<feature type="region of interest" description="Disordered" evidence="1">
    <location>
        <begin position="1076"/>
        <end position="1107"/>
    </location>
</feature>
<feature type="region of interest" description="Disordered" evidence="1">
    <location>
        <begin position="1"/>
        <end position="24"/>
    </location>
</feature>
<feature type="region of interest" description="Disordered" evidence="1">
    <location>
        <begin position="899"/>
        <end position="953"/>
    </location>
</feature>
<dbReference type="Proteomes" id="UP001558652">
    <property type="component" value="Unassembled WGS sequence"/>
</dbReference>
<sequence length="1214" mass="135337">MTSVVSTRHHHPAPQRVAEGPHDTTAVCRTAGELLRRVEERVADATYRPAPPTPTEENVDVVPEVPRHKKKSGRRDGSKKRKRSTSCSTASSSCSTSSKRHKKKKKKHGRSVDPPNPRVNPIFLWVRQDDTKIVEVLCEDYDKRNRITLTKTAAGWRAIPRTERLSRQSSYCRSVGSDGFADTKDSEDERAPSCEPAEDRNDDEARDNNDNCEGTEDEEEQEVEDIGEREEAEPEPLLEEGRCPPSPLPTGLVPETTDEEEEKRGDKELDELMNKVISATLPEACADPVDNIDFEEVAASEGAPQFDDPAAERLEPVVAEPESEDFQHPEEPMESDIREPEKCCEMNNGSGNVDENHNNEYEEVDERLPVEDACLLSKIKECSDSDTVDQLYREVDECVEKGLKDLIDELDEHCMRKDGLDDDKHCDNDAGCLDEAMGCVDKSDFKCLESESDYLGHNDCVDLMDELEEMCHGMITQRLKSEEEGKKVEDIDDVYTFVPTPENICKVDEGCYSEHDDKDVNAAELANVTEKMIVDENACGLQYEDANSPINLVLEDKKLFVNTAIKYEKAAKICDPLDPNLDILWRLPEGTTIHQASKPFARNSRSEEDVLPAHQHNKTTGKFADILNIPQPRLSNGVQEEPLNLGKAKIEKCPPQLKEIKPSITLDKKPPPKLEDINLKKILNNQQTKCKADSDITMDAKTKSKLLELLTSETLEDKLDPLAQLKEVLSDPNLTVPDPLLVPRARLSALVANPAKEIPRLLTLKQEKLTYPKLDPDLLVVSLAHLQSILQNSGKDDELARMYHQQAQMLQSQLKQQEHGYIDQATANALNQMLWLPYLNQLEAAAAACGNNKEFLNMLNMVFPSYPYVQSPYLQQIPQQGYEYNASLQNQMLSAWQDAVQKPQQEGTNQKTDSSKKYDSYKMYLKPEKKSTSRTSPVPNKYQHYKQRNNNNNYMFGNMNGAYNYGDRGATAGRHTGGQLQYGQQQHRQSAAAAAAATGRPNETSSQYAKQARGASHNMYHQQHQNPYLHHRQRASGERPAADGRRQAHSQLPKDYVFLQAQAEVKPSAAPSFGKFCAESAKPAPDQEPGARRGGEAASAESAKPKLKVKAHLVDPNARPKLLKFDDDGLVGGPPGGPPGHSAAAVAAAAAAAAAAAQHFHDPAHTHLWHPLFSRDEVVLETPRPEVPKDVYRRTGDTENSNGTRHTIGCIKDG</sequence>
<dbReference type="AlphaFoldDB" id="A0ABD0YX66"/>
<feature type="compositionally biased region" description="Low complexity" evidence="1">
    <location>
        <begin position="85"/>
        <end position="97"/>
    </location>
</feature>
<accession>A0ABD0YX66</accession>
<evidence type="ECO:0000256" key="1">
    <source>
        <dbReference type="SAM" id="MobiDB-lite"/>
    </source>
</evidence>
<proteinExistence type="predicted"/>
<evidence type="ECO:0000313" key="3">
    <source>
        <dbReference type="Proteomes" id="UP001558652"/>
    </source>
</evidence>
<feature type="compositionally biased region" description="Basic residues" evidence="1">
    <location>
        <begin position="98"/>
        <end position="109"/>
    </location>
</feature>
<evidence type="ECO:0000313" key="2">
    <source>
        <dbReference type="EMBL" id="KAL1140553.1"/>
    </source>
</evidence>
<name>A0ABD0YX66_9HEMI</name>